<dbReference type="Proteomes" id="UP000308267">
    <property type="component" value="Unassembled WGS sequence"/>
</dbReference>
<feature type="region of interest" description="Disordered" evidence="1">
    <location>
        <begin position="61"/>
        <end position="97"/>
    </location>
</feature>
<comment type="caution">
    <text evidence="2">The sequence shown here is derived from an EMBL/GenBank/DDBJ whole genome shotgun (WGS) entry which is preliminary data.</text>
</comment>
<feature type="region of interest" description="Disordered" evidence="1">
    <location>
        <begin position="598"/>
        <end position="648"/>
    </location>
</feature>
<feature type="region of interest" description="Disordered" evidence="1">
    <location>
        <begin position="15"/>
        <end position="38"/>
    </location>
</feature>
<evidence type="ECO:0000256" key="1">
    <source>
        <dbReference type="SAM" id="MobiDB-lite"/>
    </source>
</evidence>
<feature type="compositionally biased region" description="Polar residues" evidence="1">
    <location>
        <begin position="78"/>
        <end position="91"/>
    </location>
</feature>
<feature type="compositionally biased region" description="Low complexity" evidence="1">
    <location>
        <begin position="536"/>
        <end position="549"/>
    </location>
</feature>
<organism evidence="2 3">
    <name type="scientific">Opisthorchis felineus</name>
    <dbReference type="NCBI Taxonomy" id="147828"/>
    <lineage>
        <taxon>Eukaryota</taxon>
        <taxon>Metazoa</taxon>
        <taxon>Spiralia</taxon>
        <taxon>Lophotrochozoa</taxon>
        <taxon>Platyhelminthes</taxon>
        <taxon>Trematoda</taxon>
        <taxon>Digenea</taxon>
        <taxon>Opisthorchiida</taxon>
        <taxon>Opisthorchiata</taxon>
        <taxon>Opisthorchiidae</taxon>
        <taxon>Opisthorchis</taxon>
    </lineage>
</organism>
<sequence length="1329" mass="147744">MWLNSEEFRITQCTTQTNSSARVHSAPSDQQPTQAPTGVHVFKQISVTGLTDSMRVDSWISVQTESKPQKRTGRQRPQKVSSASLTPSYRSDSSERQWPVPYESVEFFPKPARSEHRARQKQLRNQPIYERLPSSLEKVRGLPSEPEAREDTKHVDVKEDMGPVPVGTVSRCDSSVQFRQKSISDRPLSAPVVEEPEGRVALNSKLCSDTSCRCQEAAAVYQLQETTSSSESRLYASPSKSTGQETISRPAKAVPEGQVFPHLRAILSNEYGIPCTRPDLEPDSKVDPAQSNGSIEPRATMQPEAAESPNLDLKNLPGQDIDVQRNSQKLQTTNINHEDIPSRTTCQNVCLAMTGSGGTLNYTAVDVNNMVQFRSPQIQNYSTLPDDLRLALIKAFEAMLRSHLGPKRLLRATWDCVVRLLTTKYGLARGENLDNSTGQSAVPGTDTVNVGLVGSDCTDPNNLAEATTILGELYQEIFGSVPESSKITKILNKYITSLDSEHLKDLFQDQLIQVVSEPTEQGLQDLEQTYQKVEQSRSSQSKPSRMSSSTIQIVFDRTYEEALRRGSAPPNNPPQITWTYLISLNSGQVHYSPEPLHTVHHQKTQQVTPASSGQTKGSEVSQLSMAHQPVDPRSTFERDSDDKTRSENTQSYLVLVPNIQFIAPGDIHSMKEELASYRSEAVSNGAEVIQFGSLSDNFSVAFARAFDDLLQSEYGLLCLFPTAAWKYISSCIIHRPSHPAPETKNTWTKHTATNTTLPMTTTISAARSSKTGPLRTMIFDPRAVFESVYEEVIHSWLDSPQLFLLTAWNYIMSFMARRHPETIEEMNENLRQTSSVSMMRNTGAPSEFPGGSYAGLETVQTTPGLGYPNASESIFFITPGDIRYLNGIFGERLDADVVPILLQTSNVSYGPVGYHISMGLKNEQSQEVGNGSLLTIHSASECVWVDPKQETCLQITVSSFFEDVISKQSKCCFITSVRLEKYHEIDRSYKGLQYPTFTTVTLQSTLLDRAELYINVEYLIIEPGVYILISVGLTSPEHRWTLQTLAGSTQYLININVNLSHSSITVYLVSCALNVLEPLPSQGYLHIRPSRIPEDCVTRTVEIIHVVLQLDDSRIQSHSAYSASKRTTRGHLCLIRNPPVTRSHSQSSRISRSIPTVQPPPYPPHKSSLGNQVRTYSVAIPDIQSTNGDLERVSRIVTWDWNRQFGQPGQGIPNCQEFGRVNMQDEYEIRRGLVPTQGSQPSVTINLGALAAGQHYDLEVGDITGFRIGIRAHGAPTSQMNATGEASMNRDNEPPMDTLNQRFGNEGKPSKNCIPITRIFRRKSASHLR</sequence>
<dbReference type="EMBL" id="SJOL01002192">
    <property type="protein sequence ID" value="TGZ74035.1"/>
    <property type="molecule type" value="Genomic_DNA"/>
</dbReference>
<feature type="compositionally biased region" description="Polar residues" evidence="1">
    <location>
        <begin position="604"/>
        <end position="625"/>
    </location>
</feature>
<keyword evidence="3" id="KW-1185">Reference proteome</keyword>
<proteinExistence type="predicted"/>
<feature type="region of interest" description="Disordered" evidence="1">
    <location>
        <begin position="1138"/>
        <end position="1170"/>
    </location>
</feature>
<accession>A0A4S2MC20</accession>
<gene>
    <name evidence="2" type="ORF">CRM22_001164</name>
</gene>
<reference evidence="2 3" key="1">
    <citation type="journal article" date="2019" name="BMC Genomics">
        <title>New insights from Opisthorchis felineus genome: update on genomics of the epidemiologically important liver flukes.</title>
        <authorList>
            <person name="Ershov N.I."/>
            <person name="Mordvinov V.A."/>
            <person name="Prokhortchouk E.B."/>
            <person name="Pakharukova M.Y."/>
            <person name="Gunbin K.V."/>
            <person name="Ustyantsev K."/>
            <person name="Genaev M.A."/>
            <person name="Blinov A.G."/>
            <person name="Mazur A."/>
            <person name="Boulygina E."/>
            <person name="Tsygankova S."/>
            <person name="Khrameeva E."/>
            <person name="Chekanov N."/>
            <person name="Fan G."/>
            <person name="Xiao A."/>
            <person name="Zhang H."/>
            <person name="Xu X."/>
            <person name="Yang H."/>
            <person name="Solovyev V."/>
            <person name="Lee S.M."/>
            <person name="Liu X."/>
            <person name="Afonnikov D.A."/>
            <person name="Skryabin K.G."/>
        </authorList>
    </citation>
    <scope>NUCLEOTIDE SEQUENCE [LARGE SCALE GENOMIC DNA]</scope>
    <source>
        <strain evidence="2">AK-0245</strain>
        <tissue evidence="2">Whole organism</tissue>
    </source>
</reference>
<feature type="compositionally biased region" description="Polar residues" evidence="1">
    <location>
        <begin position="15"/>
        <end position="36"/>
    </location>
</feature>
<feature type="region of interest" description="Disordered" evidence="1">
    <location>
        <begin position="274"/>
        <end position="318"/>
    </location>
</feature>
<dbReference type="OrthoDB" id="6258032at2759"/>
<evidence type="ECO:0000313" key="3">
    <source>
        <dbReference type="Proteomes" id="UP000308267"/>
    </source>
</evidence>
<feature type="region of interest" description="Disordered" evidence="1">
    <location>
        <begin position="223"/>
        <end position="253"/>
    </location>
</feature>
<feature type="region of interest" description="Disordered" evidence="1">
    <location>
        <begin position="532"/>
        <end position="551"/>
    </location>
</feature>
<feature type="compositionally biased region" description="Polar residues" evidence="1">
    <location>
        <begin position="223"/>
        <end position="247"/>
    </location>
</feature>
<name>A0A4S2MC20_OPIFE</name>
<feature type="region of interest" description="Disordered" evidence="1">
    <location>
        <begin position="111"/>
        <end position="153"/>
    </location>
</feature>
<feature type="compositionally biased region" description="Basic and acidic residues" evidence="1">
    <location>
        <begin position="634"/>
        <end position="646"/>
    </location>
</feature>
<protein>
    <submittedName>
        <fullName evidence="2">Uncharacterized protein</fullName>
    </submittedName>
</protein>
<evidence type="ECO:0000313" key="2">
    <source>
        <dbReference type="EMBL" id="TGZ74035.1"/>
    </source>
</evidence>
<feature type="compositionally biased region" description="Low complexity" evidence="1">
    <location>
        <begin position="1142"/>
        <end position="1154"/>
    </location>
</feature>